<accession>A0ABD3GW28</accession>
<evidence type="ECO:0000256" key="1">
    <source>
        <dbReference type="SAM" id="MobiDB-lite"/>
    </source>
</evidence>
<keyword evidence="3" id="KW-1185">Reference proteome</keyword>
<comment type="caution">
    <text evidence="2">The sequence shown here is derived from an EMBL/GenBank/DDBJ whole genome shotgun (WGS) entry which is preliminary data.</text>
</comment>
<dbReference type="Proteomes" id="UP001633002">
    <property type="component" value="Unassembled WGS sequence"/>
</dbReference>
<evidence type="ECO:0000313" key="3">
    <source>
        <dbReference type="Proteomes" id="UP001633002"/>
    </source>
</evidence>
<protein>
    <submittedName>
        <fullName evidence="2">Uncharacterized protein</fullName>
    </submittedName>
</protein>
<dbReference type="AlphaFoldDB" id="A0ABD3GW28"/>
<sequence>MLGDTLDHSINVSPVRIGNWANVADAELVPADARGIKRRLDVDRDYTPDRGNVAKRRSQRNTTDTPAQESSSASENSNLLSLVGESGQLLLPEEVTDPLQGSNIPGGLENTVGLDFRNSYPASENWALGPTMFVDSIPGNVGALLPSHHVGKAFGIVGLHAPNKRRIRIETWRWLDSLIQSGNWVVCDDFNQVDRLRDSVGPSPRLHGSEERIWNQIVHRRDLWTATLTLRLEAAHALLVRLAAEEDLIELDLTGSTARTVVDGSITLIK</sequence>
<proteinExistence type="predicted"/>
<feature type="region of interest" description="Disordered" evidence="1">
    <location>
        <begin position="40"/>
        <end position="76"/>
    </location>
</feature>
<reference evidence="2 3" key="1">
    <citation type="submission" date="2024-09" db="EMBL/GenBank/DDBJ databases">
        <title>Chromosome-scale assembly of Riccia sorocarpa.</title>
        <authorList>
            <person name="Paukszto L."/>
        </authorList>
    </citation>
    <scope>NUCLEOTIDE SEQUENCE [LARGE SCALE GENOMIC DNA]</scope>
    <source>
        <strain evidence="2">LP-2024</strain>
        <tissue evidence="2">Aerial parts of the thallus</tissue>
    </source>
</reference>
<evidence type="ECO:0000313" key="2">
    <source>
        <dbReference type="EMBL" id="KAL3683138.1"/>
    </source>
</evidence>
<gene>
    <name evidence="2" type="ORF">R1sor_001160</name>
</gene>
<organism evidence="2 3">
    <name type="scientific">Riccia sorocarpa</name>
    <dbReference type="NCBI Taxonomy" id="122646"/>
    <lineage>
        <taxon>Eukaryota</taxon>
        <taxon>Viridiplantae</taxon>
        <taxon>Streptophyta</taxon>
        <taxon>Embryophyta</taxon>
        <taxon>Marchantiophyta</taxon>
        <taxon>Marchantiopsida</taxon>
        <taxon>Marchantiidae</taxon>
        <taxon>Marchantiales</taxon>
        <taxon>Ricciaceae</taxon>
        <taxon>Riccia</taxon>
    </lineage>
</organism>
<name>A0ABD3GW28_9MARC</name>
<dbReference type="EMBL" id="JBJQOH010000006">
    <property type="protein sequence ID" value="KAL3683138.1"/>
    <property type="molecule type" value="Genomic_DNA"/>
</dbReference>